<evidence type="ECO:0000313" key="1">
    <source>
        <dbReference type="EMBL" id="NYF88572.1"/>
    </source>
</evidence>
<gene>
    <name evidence="1" type="ORF">HDF08_000639</name>
</gene>
<comment type="caution">
    <text evidence="1">The sequence shown here is derived from an EMBL/GenBank/DDBJ whole genome shotgun (WGS) entry which is preliminary data.</text>
</comment>
<protein>
    <submittedName>
        <fullName evidence="1">Uncharacterized protein</fullName>
    </submittedName>
</protein>
<accession>A0A852VG94</accession>
<evidence type="ECO:0000313" key="2">
    <source>
        <dbReference type="Proteomes" id="UP000564385"/>
    </source>
</evidence>
<dbReference type="EMBL" id="JACCCU010000001">
    <property type="protein sequence ID" value="NYF88572.1"/>
    <property type="molecule type" value="Genomic_DNA"/>
</dbReference>
<dbReference type="Proteomes" id="UP000564385">
    <property type="component" value="Unassembled WGS sequence"/>
</dbReference>
<sequence>MIINYEIILPMLGSQHSPRTRGDFSVHLLTQIEMLRGDISHEQLSKKLGDVTERYLARYVAGKIHLLERDFYQLAKALSICPRVLAEQWAVACGLRVPPRLSDKDAVEWIRQRAYRHWRQHSRIARLPANRVPPDPSPMTIIREKYADILPRKTPRLSFGSHSSSKSTPEGRQQFARAYRMLVQFVHDGESQRTIGAMHGISGERARQLMVSAAYTWARRAGIELVGDRSVPFKNDAKLVKNLYAGLKFYAERQFAELETEGI</sequence>
<organism evidence="1 2">
    <name type="scientific">Tunturiibacter lichenicola</name>
    <dbReference type="NCBI Taxonomy" id="2051959"/>
    <lineage>
        <taxon>Bacteria</taxon>
        <taxon>Pseudomonadati</taxon>
        <taxon>Acidobacteriota</taxon>
        <taxon>Terriglobia</taxon>
        <taxon>Terriglobales</taxon>
        <taxon>Acidobacteriaceae</taxon>
        <taxon>Tunturiibacter</taxon>
    </lineage>
</organism>
<proteinExistence type="predicted"/>
<name>A0A852VG94_9BACT</name>
<reference evidence="1 2" key="1">
    <citation type="submission" date="2020-07" db="EMBL/GenBank/DDBJ databases">
        <title>Genomic Encyclopedia of Type Strains, Phase IV (KMG-V): Genome sequencing to study the core and pangenomes of soil and plant-associated prokaryotes.</title>
        <authorList>
            <person name="Whitman W."/>
        </authorList>
    </citation>
    <scope>NUCLEOTIDE SEQUENCE [LARGE SCALE GENOMIC DNA]</scope>
    <source>
        <strain evidence="1 2">M8UP22</strain>
    </source>
</reference>
<dbReference type="AlphaFoldDB" id="A0A852VG94"/>